<dbReference type="SMART" id="SM00731">
    <property type="entry name" value="SprT"/>
    <property type="match status" value="1"/>
</dbReference>
<dbReference type="Proteomes" id="UP000199034">
    <property type="component" value="Unassembled WGS sequence"/>
</dbReference>
<dbReference type="GO" id="GO:0006508">
    <property type="term" value="P:proteolysis"/>
    <property type="evidence" value="ECO:0007669"/>
    <property type="project" value="UniProtKB-KW"/>
</dbReference>
<evidence type="ECO:0000259" key="1">
    <source>
        <dbReference type="SMART" id="SM00731"/>
    </source>
</evidence>
<reference evidence="2 3" key="1">
    <citation type="submission" date="2016-10" db="EMBL/GenBank/DDBJ databases">
        <authorList>
            <person name="de Groot N.N."/>
        </authorList>
    </citation>
    <scope>NUCLEOTIDE SEQUENCE [LARGE SCALE GENOMIC DNA]</scope>
    <source>
        <strain evidence="2 3">CGMCC 4.6858</strain>
    </source>
</reference>
<dbReference type="Pfam" id="PF10263">
    <property type="entry name" value="SprT-like"/>
    <property type="match status" value="1"/>
</dbReference>
<dbReference type="STRING" id="1045774.SAMN05421872_113116"/>
<keyword evidence="2" id="KW-0645">Protease</keyword>
<proteinExistence type="predicted"/>
<accession>A0A1G6ZEK5</accession>
<evidence type="ECO:0000313" key="3">
    <source>
        <dbReference type="Proteomes" id="UP000199034"/>
    </source>
</evidence>
<dbReference type="EMBL" id="FMZM01000013">
    <property type="protein sequence ID" value="SDE01058.1"/>
    <property type="molecule type" value="Genomic_DNA"/>
</dbReference>
<feature type="domain" description="SprT-like" evidence="1">
    <location>
        <begin position="4"/>
        <end position="149"/>
    </location>
</feature>
<keyword evidence="3" id="KW-1185">Reference proteome</keyword>
<dbReference type="InterPro" id="IPR006640">
    <property type="entry name" value="SprT-like_domain"/>
</dbReference>
<sequence>MSVGAVSVLPVDLDEAARMGRALMAEHGLRGWTLVFDRAKRRAGICRYDRRQIGLSAPLTELHDEADVRDTVLHEIAHALVGVRHGHDAVWRATARRIGCSGERCVSREAPELEGAWVGTCPAGHRVTRHRRPDRPAACRRCGPTFDLAHLLTWTHHGETVAMSPAYETQLRRLRARPVPAAHPAVVLRPGERARVVAQGRYHGTVGSVVKRGRTRYHLHTPIGVLTVPFELVERAP</sequence>
<name>A0A1G6ZEK5_9ACTN</name>
<dbReference type="GO" id="GO:0008237">
    <property type="term" value="F:metallopeptidase activity"/>
    <property type="evidence" value="ECO:0007669"/>
    <property type="project" value="UniProtKB-KW"/>
</dbReference>
<keyword evidence="2" id="KW-0482">Metalloprotease</keyword>
<evidence type="ECO:0000313" key="2">
    <source>
        <dbReference type="EMBL" id="SDE01058.1"/>
    </source>
</evidence>
<organism evidence="2 3">
    <name type="scientific">Nocardioides lianchengensis</name>
    <dbReference type="NCBI Taxonomy" id="1045774"/>
    <lineage>
        <taxon>Bacteria</taxon>
        <taxon>Bacillati</taxon>
        <taxon>Actinomycetota</taxon>
        <taxon>Actinomycetes</taxon>
        <taxon>Propionibacteriales</taxon>
        <taxon>Nocardioidaceae</taxon>
        <taxon>Nocardioides</taxon>
    </lineage>
</organism>
<dbReference type="GO" id="GO:0006950">
    <property type="term" value="P:response to stress"/>
    <property type="evidence" value="ECO:0007669"/>
    <property type="project" value="UniProtKB-ARBA"/>
</dbReference>
<keyword evidence="2" id="KW-0378">Hydrolase</keyword>
<protein>
    <submittedName>
        <fullName evidence="2">Predicted Zn-dependent metalloprotease, SprT family</fullName>
    </submittedName>
</protein>
<gene>
    <name evidence="2" type="ORF">SAMN05421872_113116</name>
</gene>
<dbReference type="AlphaFoldDB" id="A0A1G6ZEK5"/>